<protein>
    <recommendedName>
        <fullName evidence="4">Outer membrane beta-barrel porin/alpha-amylase</fullName>
    </recommendedName>
</protein>
<evidence type="ECO:0000256" key="1">
    <source>
        <dbReference type="SAM" id="SignalP"/>
    </source>
</evidence>
<accession>A0ABV7GUR8</accession>
<evidence type="ECO:0008006" key="4">
    <source>
        <dbReference type="Google" id="ProtNLM"/>
    </source>
</evidence>
<dbReference type="InterPro" id="IPR023614">
    <property type="entry name" value="Porin_dom_sf"/>
</dbReference>
<evidence type="ECO:0000313" key="2">
    <source>
        <dbReference type="EMBL" id="MFC3143949.1"/>
    </source>
</evidence>
<evidence type="ECO:0000313" key="3">
    <source>
        <dbReference type="Proteomes" id="UP001595632"/>
    </source>
</evidence>
<dbReference type="EMBL" id="JBHRTB010000010">
    <property type="protein sequence ID" value="MFC3143949.1"/>
    <property type="molecule type" value="Genomic_DNA"/>
</dbReference>
<keyword evidence="3" id="KW-1185">Reference proteome</keyword>
<proteinExistence type="predicted"/>
<keyword evidence="1" id="KW-0732">Signal</keyword>
<dbReference type="RefSeq" id="WP_379561063.1">
    <property type="nucleotide sequence ID" value="NZ_JBHRTB010000010.1"/>
</dbReference>
<dbReference type="Proteomes" id="UP001595632">
    <property type="component" value="Unassembled WGS sequence"/>
</dbReference>
<organism evidence="2 3">
    <name type="scientific">Psychromarinibacter halotolerans</name>
    <dbReference type="NCBI Taxonomy" id="1775175"/>
    <lineage>
        <taxon>Bacteria</taxon>
        <taxon>Pseudomonadati</taxon>
        <taxon>Pseudomonadota</taxon>
        <taxon>Alphaproteobacteria</taxon>
        <taxon>Rhodobacterales</taxon>
        <taxon>Paracoccaceae</taxon>
        <taxon>Psychromarinibacter</taxon>
    </lineage>
</organism>
<name>A0ABV7GUR8_9RHOB</name>
<reference evidence="3" key="1">
    <citation type="journal article" date="2019" name="Int. J. Syst. Evol. Microbiol.">
        <title>The Global Catalogue of Microorganisms (GCM) 10K type strain sequencing project: providing services to taxonomists for standard genome sequencing and annotation.</title>
        <authorList>
            <consortium name="The Broad Institute Genomics Platform"/>
            <consortium name="The Broad Institute Genome Sequencing Center for Infectious Disease"/>
            <person name="Wu L."/>
            <person name="Ma J."/>
        </authorList>
    </citation>
    <scope>NUCLEOTIDE SEQUENCE [LARGE SCALE GENOMIC DNA]</scope>
    <source>
        <strain evidence="3">KCTC 52366</strain>
    </source>
</reference>
<gene>
    <name evidence="2" type="ORF">ACFOGP_14600</name>
</gene>
<feature type="chain" id="PRO_5046241063" description="Outer membrane beta-barrel porin/alpha-amylase" evidence="1">
    <location>
        <begin position="21"/>
        <end position="293"/>
    </location>
</feature>
<comment type="caution">
    <text evidence="2">The sequence shown here is derived from an EMBL/GenBank/DDBJ whole genome shotgun (WGS) entry which is preliminary data.</text>
</comment>
<dbReference type="Gene3D" id="2.40.160.10">
    <property type="entry name" value="Porin"/>
    <property type="match status" value="1"/>
</dbReference>
<sequence>MMRTWCLACAVAIAGHAASADDSWPFNAEGRATIGLTNRIPGAAPFLAGDVLFSLGVSGTPLSFELGAYGYLNRTDTPHETYGALAWTFPVAKVSAGVVKPAYDSFALSALDRILPTLGAERARQTRSEATWGAMFDGYLPLGARVESRIGPVDLAVSAHRDKSRKATLVAVGAAWTQGAWTVSGAVEGDVDDDTGTQAKLAAEWRGDRLSAGAAVFVPDSTTLPDLLELSGTYAAAPRIELSGAVQIPLDGAAATVAASGRYQMNSGIGVNIGAGVEDGHDAVVSTYLDWRF</sequence>
<feature type="signal peptide" evidence="1">
    <location>
        <begin position="1"/>
        <end position="20"/>
    </location>
</feature>